<name>A0A8J5JWP0_HOMAM</name>
<reference evidence="1" key="1">
    <citation type="journal article" date="2021" name="Sci. Adv.">
        <title>The American lobster genome reveals insights on longevity, neural, and immune adaptations.</title>
        <authorList>
            <person name="Polinski J.M."/>
            <person name="Zimin A.V."/>
            <person name="Clark K.F."/>
            <person name="Kohn A.B."/>
            <person name="Sadowski N."/>
            <person name="Timp W."/>
            <person name="Ptitsyn A."/>
            <person name="Khanna P."/>
            <person name="Romanova D.Y."/>
            <person name="Williams P."/>
            <person name="Greenwood S.J."/>
            <person name="Moroz L.L."/>
            <person name="Walt D.R."/>
            <person name="Bodnar A.G."/>
        </authorList>
    </citation>
    <scope>NUCLEOTIDE SEQUENCE</scope>
    <source>
        <strain evidence="1">GMGI-L3</strain>
    </source>
</reference>
<accession>A0A8J5JWP0</accession>
<dbReference type="AlphaFoldDB" id="A0A8J5JWP0"/>
<evidence type="ECO:0000313" key="2">
    <source>
        <dbReference type="EMBL" id="KAG7165675.1"/>
    </source>
</evidence>
<comment type="caution">
    <text evidence="1">The sequence shown here is derived from an EMBL/GenBank/DDBJ whole genome shotgun (WGS) entry which is preliminary data.</text>
</comment>
<protein>
    <submittedName>
        <fullName evidence="1">Uncharacterized protein</fullName>
    </submittedName>
</protein>
<dbReference type="EMBL" id="JAHLQT010030956">
    <property type="protein sequence ID" value="KAG7160719.1"/>
    <property type="molecule type" value="Genomic_DNA"/>
</dbReference>
<gene>
    <name evidence="2" type="ORF">Hamer_G013187</name>
    <name evidence="1" type="ORF">Hamer_G030867</name>
</gene>
<proteinExistence type="predicted"/>
<keyword evidence="3" id="KW-1185">Reference proteome</keyword>
<dbReference type="Proteomes" id="UP000747542">
    <property type="component" value="Unassembled WGS sequence"/>
</dbReference>
<organism evidence="1 3">
    <name type="scientific">Homarus americanus</name>
    <name type="common">American lobster</name>
    <dbReference type="NCBI Taxonomy" id="6706"/>
    <lineage>
        <taxon>Eukaryota</taxon>
        <taxon>Metazoa</taxon>
        <taxon>Ecdysozoa</taxon>
        <taxon>Arthropoda</taxon>
        <taxon>Crustacea</taxon>
        <taxon>Multicrustacea</taxon>
        <taxon>Malacostraca</taxon>
        <taxon>Eumalacostraca</taxon>
        <taxon>Eucarida</taxon>
        <taxon>Decapoda</taxon>
        <taxon>Pleocyemata</taxon>
        <taxon>Astacidea</taxon>
        <taxon>Nephropoidea</taxon>
        <taxon>Nephropidae</taxon>
        <taxon>Homarus</taxon>
    </lineage>
</organism>
<sequence>MNIKHVLGAPFIITRRNITRRRDFPGQRFFGATNYGTHSFGKNGYDGRPLARRNKFPSRRRTRYPHHHNRVSSWYNRRGYRKWYVG</sequence>
<evidence type="ECO:0000313" key="3">
    <source>
        <dbReference type="Proteomes" id="UP000747542"/>
    </source>
</evidence>
<dbReference type="EMBL" id="JAHLQT010024020">
    <property type="protein sequence ID" value="KAG7165675.1"/>
    <property type="molecule type" value="Genomic_DNA"/>
</dbReference>
<evidence type="ECO:0000313" key="1">
    <source>
        <dbReference type="EMBL" id="KAG7160719.1"/>
    </source>
</evidence>